<protein>
    <submittedName>
        <fullName evidence="2">Uncharacterized protein</fullName>
    </submittedName>
</protein>
<feature type="region of interest" description="Disordered" evidence="1">
    <location>
        <begin position="1"/>
        <end position="25"/>
    </location>
</feature>
<name>A0AAV4D6A7_9GAST</name>
<evidence type="ECO:0000313" key="2">
    <source>
        <dbReference type="EMBL" id="GFO39591.1"/>
    </source>
</evidence>
<evidence type="ECO:0000313" key="3">
    <source>
        <dbReference type="Proteomes" id="UP000735302"/>
    </source>
</evidence>
<dbReference type="AlphaFoldDB" id="A0AAV4D6A7"/>
<dbReference type="EMBL" id="BLXT01007504">
    <property type="protein sequence ID" value="GFO39591.1"/>
    <property type="molecule type" value="Genomic_DNA"/>
</dbReference>
<reference evidence="2 3" key="1">
    <citation type="journal article" date="2021" name="Elife">
        <title>Chloroplast acquisition without the gene transfer in kleptoplastic sea slugs, Plakobranchus ocellatus.</title>
        <authorList>
            <person name="Maeda T."/>
            <person name="Takahashi S."/>
            <person name="Yoshida T."/>
            <person name="Shimamura S."/>
            <person name="Takaki Y."/>
            <person name="Nagai Y."/>
            <person name="Toyoda A."/>
            <person name="Suzuki Y."/>
            <person name="Arimoto A."/>
            <person name="Ishii H."/>
            <person name="Satoh N."/>
            <person name="Nishiyama T."/>
            <person name="Hasebe M."/>
            <person name="Maruyama T."/>
            <person name="Minagawa J."/>
            <person name="Obokata J."/>
            <person name="Shigenobu S."/>
        </authorList>
    </citation>
    <scope>NUCLEOTIDE SEQUENCE [LARGE SCALE GENOMIC DNA]</scope>
</reference>
<evidence type="ECO:0000256" key="1">
    <source>
        <dbReference type="SAM" id="MobiDB-lite"/>
    </source>
</evidence>
<accession>A0AAV4D6A7</accession>
<sequence length="172" mass="19168">MFSGFKASVRPKRQWQSSNPRKKVPADVMAGWSRAALALAKLSFTDDSNSRKKASLYILRRERGFRAPPSAPRPDGGPQSLRSSCCGLAIYKSRKPNHLVKIHTCEIKLFVGMFGSLVYSAAHNKMISRFQAVYQARAPMAEPEPATEGSVQISGRIRYPLCDRRTIVGKKE</sequence>
<organism evidence="2 3">
    <name type="scientific">Plakobranchus ocellatus</name>
    <dbReference type="NCBI Taxonomy" id="259542"/>
    <lineage>
        <taxon>Eukaryota</taxon>
        <taxon>Metazoa</taxon>
        <taxon>Spiralia</taxon>
        <taxon>Lophotrochozoa</taxon>
        <taxon>Mollusca</taxon>
        <taxon>Gastropoda</taxon>
        <taxon>Heterobranchia</taxon>
        <taxon>Euthyneura</taxon>
        <taxon>Panpulmonata</taxon>
        <taxon>Sacoglossa</taxon>
        <taxon>Placobranchoidea</taxon>
        <taxon>Plakobranchidae</taxon>
        <taxon>Plakobranchus</taxon>
    </lineage>
</organism>
<keyword evidence="3" id="KW-1185">Reference proteome</keyword>
<gene>
    <name evidence="2" type="ORF">PoB_006609600</name>
</gene>
<dbReference type="Proteomes" id="UP000735302">
    <property type="component" value="Unassembled WGS sequence"/>
</dbReference>
<proteinExistence type="predicted"/>
<comment type="caution">
    <text evidence="2">The sequence shown here is derived from an EMBL/GenBank/DDBJ whole genome shotgun (WGS) entry which is preliminary data.</text>
</comment>